<proteinExistence type="predicted"/>
<comment type="caution">
    <text evidence="1">The sequence shown here is derived from an EMBL/GenBank/DDBJ whole genome shotgun (WGS) entry which is preliminary data.</text>
</comment>
<keyword evidence="2" id="KW-1185">Reference proteome</keyword>
<evidence type="ECO:0000313" key="1">
    <source>
        <dbReference type="EMBL" id="GFQ99930.1"/>
    </source>
</evidence>
<dbReference type="AlphaFoldDB" id="A0A8X6JB96"/>
<evidence type="ECO:0000313" key="2">
    <source>
        <dbReference type="Proteomes" id="UP000887116"/>
    </source>
</evidence>
<gene>
    <name evidence="1" type="ORF">TNCT_520391</name>
</gene>
<organism evidence="1 2">
    <name type="scientific">Trichonephila clavata</name>
    <name type="common">Joro spider</name>
    <name type="synonym">Nephila clavata</name>
    <dbReference type="NCBI Taxonomy" id="2740835"/>
    <lineage>
        <taxon>Eukaryota</taxon>
        <taxon>Metazoa</taxon>
        <taxon>Ecdysozoa</taxon>
        <taxon>Arthropoda</taxon>
        <taxon>Chelicerata</taxon>
        <taxon>Arachnida</taxon>
        <taxon>Araneae</taxon>
        <taxon>Araneomorphae</taxon>
        <taxon>Entelegynae</taxon>
        <taxon>Araneoidea</taxon>
        <taxon>Nephilidae</taxon>
        <taxon>Trichonephila</taxon>
    </lineage>
</organism>
<reference evidence="1" key="1">
    <citation type="submission" date="2020-07" db="EMBL/GenBank/DDBJ databases">
        <title>Multicomponent nature underlies the extraordinary mechanical properties of spider dragline silk.</title>
        <authorList>
            <person name="Kono N."/>
            <person name="Nakamura H."/>
            <person name="Mori M."/>
            <person name="Yoshida Y."/>
            <person name="Ohtoshi R."/>
            <person name="Malay A.D."/>
            <person name="Moran D.A.P."/>
            <person name="Tomita M."/>
            <person name="Numata K."/>
            <person name="Arakawa K."/>
        </authorList>
    </citation>
    <scope>NUCLEOTIDE SEQUENCE</scope>
</reference>
<dbReference type="EMBL" id="BMAO01015182">
    <property type="protein sequence ID" value="GFQ99930.1"/>
    <property type="molecule type" value="Genomic_DNA"/>
</dbReference>
<protein>
    <submittedName>
        <fullName evidence="1">Uncharacterized protein</fullName>
    </submittedName>
</protein>
<accession>A0A8X6JB96</accession>
<sequence length="71" mass="7661">MRNASFNHDGSPAAPKGAIGPVDAVIGEGEIMAGLKVGFLEVDDIWVPVSYETFKLFYSCSDAICIPRDDR</sequence>
<dbReference type="Proteomes" id="UP000887116">
    <property type="component" value="Unassembled WGS sequence"/>
</dbReference>
<name>A0A8X6JB96_TRICU</name>